<comment type="caution">
    <text evidence="3">The sequence shown here is derived from an EMBL/GenBank/DDBJ whole genome shotgun (WGS) entry which is preliminary data.</text>
</comment>
<feature type="compositionally biased region" description="Polar residues" evidence="1">
    <location>
        <begin position="74"/>
        <end position="96"/>
    </location>
</feature>
<dbReference type="EMBL" id="FMWB01000014">
    <property type="protein sequence ID" value="SCZ47596.1"/>
    <property type="molecule type" value="Genomic_DNA"/>
</dbReference>
<dbReference type="AlphaFoldDB" id="A0A1G5PDJ5"/>
<feature type="domain" description="YjiS-like" evidence="2">
    <location>
        <begin position="22"/>
        <end position="45"/>
    </location>
</feature>
<dbReference type="Proteomes" id="UP000183046">
    <property type="component" value="Unassembled WGS sequence"/>
</dbReference>
<evidence type="ECO:0000259" key="2">
    <source>
        <dbReference type="Pfam" id="PF06568"/>
    </source>
</evidence>
<protein>
    <recommendedName>
        <fullName evidence="2">YjiS-like domain-containing protein</fullName>
    </recommendedName>
</protein>
<evidence type="ECO:0000256" key="1">
    <source>
        <dbReference type="SAM" id="MobiDB-lite"/>
    </source>
</evidence>
<sequence>MPRDPSLHDQTRASGCWLLFQRQLTTRRILPELTDRELADVGLDRHTALREARRPWWRLLLEAWRQSGRCDSRAAQSATGDGSSGCQSLRQTTASCSRPPRSRGHNDGSATSRQPLVSR</sequence>
<dbReference type="Pfam" id="PF06568">
    <property type="entry name" value="YjiS-like"/>
    <property type="match status" value="1"/>
</dbReference>
<gene>
    <name evidence="3" type="ORF">SAMN05216279_114109</name>
</gene>
<dbReference type="InterPro" id="IPR009506">
    <property type="entry name" value="YjiS-like"/>
</dbReference>
<feature type="compositionally biased region" description="Polar residues" evidence="1">
    <location>
        <begin position="108"/>
        <end position="119"/>
    </location>
</feature>
<evidence type="ECO:0000313" key="4">
    <source>
        <dbReference type="Proteomes" id="UP000183046"/>
    </source>
</evidence>
<reference evidence="4" key="1">
    <citation type="submission" date="2016-10" db="EMBL/GenBank/DDBJ databases">
        <authorList>
            <person name="de Groot N.N."/>
        </authorList>
    </citation>
    <scope>NUCLEOTIDE SEQUENCE [LARGE SCALE GENOMIC DNA]</scope>
    <source>
        <strain evidence="4">DSM 15758</strain>
    </source>
</reference>
<proteinExistence type="predicted"/>
<organism evidence="3 4">
    <name type="scientific">Pseudomonas oryzihabitans</name>
    <dbReference type="NCBI Taxonomy" id="47885"/>
    <lineage>
        <taxon>Bacteria</taxon>
        <taxon>Pseudomonadati</taxon>
        <taxon>Pseudomonadota</taxon>
        <taxon>Gammaproteobacteria</taxon>
        <taxon>Pseudomonadales</taxon>
        <taxon>Pseudomonadaceae</taxon>
        <taxon>Pseudomonas</taxon>
    </lineage>
</organism>
<feature type="region of interest" description="Disordered" evidence="1">
    <location>
        <begin position="71"/>
        <end position="119"/>
    </location>
</feature>
<name>A0A1G5PDJ5_9PSED</name>
<accession>A0A1G5PDJ5</accession>
<evidence type="ECO:0000313" key="3">
    <source>
        <dbReference type="EMBL" id="SCZ47596.1"/>
    </source>
</evidence>